<dbReference type="GO" id="GO:0005576">
    <property type="term" value="C:extracellular region"/>
    <property type="evidence" value="ECO:0007669"/>
    <property type="project" value="UniProtKB-SubCell"/>
</dbReference>
<dbReference type="Gene3D" id="1.20.1330.10">
    <property type="entry name" value="f41 fragment of flagellin, N-terminal domain"/>
    <property type="match status" value="1"/>
</dbReference>
<dbReference type="Pfam" id="PF00700">
    <property type="entry name" value="Flagellin_C"/>
    <property type="match status" value="1"/>
</dbReference>
<dbReference type="GO" id="GO:0009288">
    <property type="term" value="C:bacterial-type flagellum"/>
    <property type="evidence" value="ECO:0007669"/>
    <property type="project" value="UniProtKB-SubCell"/>
</dbReference>
<accession>A0A1X9SNG1</accession>
<evidence type="ECO:0000256" key="3">
    <source>
        <dbReference type="ARBA" id="ARBA00023143"/>
    </source>
</evidence>
<comment type="function">
    <text evidence="4">Flagellin is the subunit protein which polymerizes to form the filaments of bacterial flagella.</text>
</comment>
<dbReference type="GeneID" id="46921510"/>
<dbReference type="Pfam" id="PF07196">
    <property type="entry name" value="Flagellin_IN"/>
    <property type="match status" value="1"/>
</dbReference>
<keyword evidence="3 4" id="KW-0975">Bacterial flagellum</keyword>
<dbReference type="AlphaFoldDB" id="A0A1X9SNG1"/>
<dbReference type="NCBIfam" id="NF010115">
    <property type="entry name" value="PRK13588.1"/>
    <property type="match status" value="1"/>
</dbReference>
<feature type="domain" description="Flagellin N-terminal" evidence="5">
    <location>
        <begin position="5"/>
        <end position="142"/>
    </location>
</feature>
<sequence>MSFRINTNIAALNAHANSVVNDRALTNSLGRLSSGLRIQTAADDASGMSIADSLRSQANSLGQAISNANDAVGIIQTADKAMDEQIKILDTIKTKAIQAAQDGQNSDSRRALQNDISRLLEELDMIATTTSFNGQQLLNGNFSNKNFQIGAYSNETAKVSIGATNSNTIGHTRFETTNNARFSTISTLSGAIVKLSGIDGYPGGYEFQKIDNEAFKKEGYKAVAEMMNGVSDLTGVKVNVNNTQVFSNAVSAGSIKNLIINGITIGDIAVKANDSDNVLIGAINAKKDETGVEASLQNGHLVLAAKDGRAIRINILSGASFMGGYSAGTSLAYSDGGAVLLGQMTFVRQDARDIKIGLNNLSIISGMSAAPITEASVASVTYNQASVNLKYMNSGTISSTLAKAMGFFDGGASNAAGWGDQAGGVNSYGGAQAMVDVAESARKSLDKIRADLGSVQNQLIATINNITVTQVNVKSAESQIRDVDFASESATFSKYNILAQSGSYAMSQANAVQQNILKLLQ</sequence>
<dbReference type="InterPro" id="IPR001492">
    <property type="entry name" value="Flagellin"/>
</dbReference>
<dbReference type="InterPro" id="IPR042187">
    <property type="entry name" value="Flagellin_C_sub2"/>
</dbReference>
<organism evidence="7 8">
    <name type="scientific">Campylobacter lanienae NCTC 13004</name>
    <dbReference type="NCBI Taxonomy" id="1031753"/>
    <lineage>
        <taxon>Bacteria</taxon>
        <taxon>Pseudomonadati</taxon>
        <taxon>Campylobacterota</taxon>
        <taxon>Epsilonproteobacteria</taxon>
        <taxon>Campylobacterales</taxon>
        <taxon>Campylobacteraceae</taxon>
        <taxon>Campylobacter</taxon>
    </lineage>
</organism>
<dbReference type="Gene3D" id="3.30.70.2120">
    <property type="match status" value="1"/>
</dbReference>
<keyword evidence="7" id="KW-0282">Flagellum</keyword>
<evidence type="ECO:0000313" key="7">
    <source>
        <dbReference type="EMBL" id="ARQ97776.1"/>
    </source>
</evidence>
<dbReference type="Gene3D" id="6.10.10.10">
    <property type="entry name" value="Flagellar export chaperone, C-terminal domain"/>
    <property type="match status" value="1"/>
</dbReference>
<dbReference type="SUPFAM" id="SSF64518">
    <property type="entry name" value="Phase 1 flagellin"/>
    <property type="match status" value="1"/>
</dbReference>
<dbReference type="InterPro" id="IPR046358">
    <property type="entry name" value="Flagellin_C"/>
</dbReference>
<reference evidence="8" key="2">
    <citation type="journal article" date="2017" name="Genome Biol. Evol.">
        <title>Comparative genomic analysis identifies a Campylobacter clade deficient in selenium metabolism.</title>
        <authorList>
            <person name="Miller W.G."/>
            <person name="Yee E."/>
            <person name="Lopes B.S."/>
            <person name="Chapman M.H."/>
            <person name="Huynh S."/>
            <person name="Bono J.L."/>
            <person name="Parker C.T."/>
            <person name="Strachan N.J.C."/>
            <person name="Forbes K.J."/>
        </authorList>
    </citation>
    <scope>NUCLEOTIDE SEQUENCE [LARGE SCALE GENOMIC DNA]</scope>
    <source>
        <strain evidence="8">NCTC 13004</strain>
    </source>
</reference>
<dbReference type="RefSeq" id="WP_100590762.1">
    <property type="nucleotide sequence ID" value="NZ_CP015578.1"/>
</dbReference>
<dbReference type="InterPro" id="IPR010810">
    <property type="entry name" value="Flagellin_hook_IN_motif"/>
</dbReference>
<dbReference type="InterPro" id="IPR001029">
    <property type="entry name" value="Flagellin_N"/>
</dbReference>
<dbReference type="Pfam" id="PF00669">
    <property type="entry name" value="Flagellin_N"/>
    <property type="match status" value="1"/>
</dbReference>
<name>A0A1X9SNG1_9BACT</name>
<evidence type="ECO:0000313" key="8">
    <source>
        <dbReference type="Proteomes" id="UP000202031"/>
    </source>
</evidence>
<proteinExistence type="inferred from homology"/>
<comment type="subcellular location">
    <subcellularLocation>
        <location evidence="4">Secreted</location>
    </subcellularLocation>
    <subcellularLocation>
        <location evidence="4">Bacterial flagellum</location>
    </subcellularLocation>
</comment>
<evidence type="ECO:0000256" key="4">
    <source>
        <dbReference type="RuleBase" id="RU362073"/>
    </source>
</evidence>
<dbReference type="PANTHER" id="PTHR42792:SF2">
    <property type="entry name" value="FLAGELLIN"/>
    <property type="match status" value="1"/>
</dbReference>
<evidence type="ECO:0000259" key="6">
    <source>
        <dbReference type="Pfam" id="PF00700"/>
    </source>
</evidence>
<comment type="similarity">
    <text evidence="1 4">Belongs to the bacterial flagellin family.</text>
</comment>
<dbReference type="GO" id="GO:0005198">
    <property type="term" value="F:structural molecule activity"/>
    <property type="evidence" value="ECO:0007669"/>
    <property type="project" value="UniProtKB-UniRule"/>
</dbReference>
<keyword evidence="2 4" id="KW-0964">Secreted</keyword>
<feature type="domain" description="Flagellin C-terminal" evidence="6">
    <location>
        <begin position="436"/>
        <end position="520"/>
    </location>
</feature>
<evidence type="ECO:0000256" key="2">
    <source>
        <dbReference type="ARBA" id="ARBA00022525"/>
    </source>
</evidence>
<protein>
    <recommendedName>
        <fullName evidence="4">Flagellin</fullName>
    </recommendedName>
</protein>
<keyword evidence="7" id="KW-0969">Cilium</keyword>
<dbReference type="Proteomes" id="UP000202031">
    <property type="component" value="Chromosome"/>
</dbReference>
<dbReference type="PANTHER" id="PTHR42792">
    <property type="entry name" value="FLAGELLIN"/>
    <property type="match status" value="1"/>
</dbReference>
<dbReference type="EMBL" id="CP015578">
    <property type="protein sequence ID" value="ARQ97776.1"/>
    <property type="molecule type" value="Genomic_DNA"/>
</dbReference>
<keyword evidence="7" id="KW-0966">Cell projection</keyword>
<dbReference type="PRINTS" id="PR00207">
    <property type="entry name" value="FLAGELLIN"/>
</dbReference>
<dbReference type="KEGG" id="clx:CLAN_1039"/>
<evidence type="ECO:0000256" key="1">
    <source>
        <dbReference type="ARBA" id="ARBA00005709"/>
    </source>
</evidence>
<evidence type="ECO:0000259" key="5">
    <source>
        <dbReference type="Pfam" id="PF00669"/>
    </source>
</evidence>
<reference evidence="8" key="1">
    <citation type="journal article" date="2017" name="Genome Biol. Evol.">
        <title>Comparative Genomic Analysis Identifies a Campylobacter Clade Deficient in Selenium Metabolism.</title>
        <authorList>
            <person name="Miller W.G."/>
            <person name="Yee E."/>
            <person name="Lopes B.S."/>
            <person name="Chapman M.H."/>
            <person name="Huynh S."/>
            <person name="Bono J.L."/>
            <person name="Parker C.T."/>
            <person name="Strachan N.J.C."/>
            <person name="Forbes K.J."/>
        </authorList>
    </citation>
    <scope>NUCLEOTIDE SEQUENCE [LARGE SCALE GENOMIC DNA]</scope>
    <source>
        <strain evidence="8">NCTC 13004</strain>
    </source>
</reference>
<gene>
    <name evidence="7" type="primary">fla3</name>
    <name evidence="7" type="ORF">CLAN_1039</name>
</gene>